<name>A0A512J157_9HYPH</name>
<dbReference type="Proteomes" id="UP001156856">
    <property type="component" value="Unassembled WGS sequence"/>
</dbReference>
<dbReference type="Proteomes" id="UP000321960">
    <property type="component" value="Unassembled WGS sequence"/>
</dbReference>
<reference evidence="2" key="4">
    <citation type="submission" date="2023-01" db="EMBL/GenBank/DDBJ databases">
        <title>Draft genome sequence of Methylobacterium oxalidis strain NBRC 107715.</title>
        <authorList>
            <person name="Sun Q."/>
            <person name="Mori K."/>
        </authorList>
    </citation>
    <scope>NUCLEOTIDE SEQUENCE</scope>
    <source>
        <strain evidence="2">NBRC 107715</strain>
    </source>
</reference>
<sequence>MIGNMVEQAFLQARQRQPETAKRWRDLSWRWGPALPDSALTGTIQSHGKLDLLVRAPEDEVAERIRAGHTDEGSRDDDVILLSHLWVSGAYETVRLVYQRKIEKDNGPFRRLRHELALVRMPIDKHVVAYTDSKRFKAPIPMMRSPNHGDAPAQYVFDPNSLARSHIMPGRPSERGSLTWLATDVVSCTTTWIERRDLSDRILAFAEALPIQPSRR</sequence>
<evidence type="ECO:0000313" key="4">
    <source>
        <dbReference type="Proteomes" id="UP001156856"/>
    </source>
</evidence>
<reference evidence="4" key="2">
    <citation type="journal article" date="2019" name="Int. J. Syst. Evol. Microbiol.">
        <title>The Global Catalogue of Microorganisms (GCM) 10K type strain sequencing project: providing services to taxonomists for standard genome sequencing and annotation.</title>
        <authorList>
            <consortium name="The Broad Institute Genomics Platform"/>
            <consortium name="The Broad Institute Genome Sequencing Center for Infectious Disease"/>
            <person name="Wu L."/>
            <person name="Ma J."/>
        </authorList>
    </citation>
    <scope>NUCLEOTIDE SEQUENCE [LARGE SCALE GENOMIC DNA]</scope>
    <source>
        <strain evidence="4">NBRC 107715</strain>
    </source>
</reference>
<dbReference type="OrthoDB" id="8450538at2"/>
<dbReference type="AlphaFoldDB" id="A0A512J157"/>
<organism evidence="1 3">
    <name type="scientific">Methylobacterium oxalidis</name>
    <dbReference type="NCBI Taxonomy" id="944322"/>
    <lineage>
        <taxon>Bacteria</taxon>
        <taxon>Pseudomonadati</taxon>
        <taxon>Pseudomonadota</taxon>
        <taxon>Alphaproteobacteria</taxon>
        <taxon>Hyphomicrobiales</taxon>
        <taxon>Methylobacteriaceae</taxon>
        <taxon>Methylobacterium</taxon>
    </lineage>
</organism>
<evidence type="ECO:0000313" key="2">
    <source>
        <dbReference type="EMBL" id="GLS62285.1"/>
    </source>
</evidence>
<comment type="caution">
    <text evidence="1">The sequence shown here is derived from an EMBL/GenBank/DDBJ whole genome shotgun (WGS) entry which is preliminary data.</text>
</comment>
<proteinExistence type="predicted"/>
<dbReference type="EMBL" id="BSPK01000008">
    <property type="protein sequence ID" value="GLS62285.1"/>
    <property type="molecule type" value="Genomic_DNA"/>
</dbReference>
<protein>
    <submittedName>
        <fullName evidence="1">Uncharacterized protein</fullName>
    </submittedName>
</protein>
<reference evidence="1 3" key="3">
    <citation type="submission" date="2019-07" db="EMBL/GenBank/DDBJ databases">
        <title>Whole genome shotgun sequence of Methylobacterium oxalidis NBRC 107715.</title>
        <authorList>
            <person name="Hosoyama A."/>
            <person name="Uohara A."/>
            <person name="Ohji S."/>
            <person name="Ichikawa N."/>
        </authorList>
    </citation>
    <scope>NUCLEOTIDE SEQUENCE [LARGE SCALE GENOMIC DNA]</scope>
    <source>
        <strain evidence="1 3">NBRC 107715</strain>
    </source>
</reference>
<dbReference type="EMBL" id="BJZU01000028">
    <property type="protein sequence ID" value="GEP03701.1"/>
    <property type="molecule type" value="Genomic_DNA"/>
</dbReference>
<reference evidence="2" key="1">
    <citation type="journal article" date="2014" name="Int. J. Syst. Evol. Microbiol.">
        <title>Complete genome of a new Firmicutes species belonging to the dominant human colonic microbiota ('Ruminococcus bicirculans') reveals two chromosomes and a selective capacity to utilize plant glucans.</title>
        <authorList>
            <consortium name="NISC Comparative Sequencing Program"/>
            <person name="Wegmann U."/>
            <person name="Louis P."/>
            <person name="Goesmann A."/>
            <person name="Henrissat B."/>
            <person name="Duncan S.H."/>
            <person name="Flint H.J."/>
        </authorList>
    </citation>
    <scope>NUCLEOTIDE SEQUENCE</scope>
    <source>
        <strain evidence="2">NBRC 107715</strain>
    </source>
</reference>
<gene>
    <name evidence="2" type="ORF">GCM10007888_06660</name>
    <name evidence="1" type="ORF">MOX02_17390</name>
</gene>
<evidence type="ECO:0000313" key="3">
    <source>
        <dbReference type="Proteomes" id="UP000321960"/>
    </source>
</evidence>
<keyword evidence="4" id="KW-1185">Reference proteome</keyword>
<evidence type="ECO:0000313" key="1">
    <source>
        <dbReference type="EMBL" id="GEP03701.1"/>
    </source>
</evidence>
<accession>A0A512J157</accession>
<dbReference type="RefSeq" id="WP_147025396.1">
    <property type="nucleotide sequence ID" value="NZ_BJZU01000028.1"/>
</dbReference>